<accession>A0A0A9B4C6</accession>
<evidence type="ECO:0000313" key="1">
    <source>
        <dbReference type="EMBL" id="JAD58211.1"/>
    </source>
</evidence>
<name>A0A0A9B4C6_ARUDO</name>
<proteinExistence type="predicted"/>
<dbReference type="EMBL" id="GBRH01239684">
    <property type="protein sequence ID" value="JAD58211.1"/>
    <property type="molecule type" value="Transcribed_RNA"/>
</dbReference>
<reference evidence="1" key="1">
    <citation type="submission" date="2014-09" db="EMBL/GenBank/DDBJ databases">
        <authorList>
            <person name="Magalhaes I.L.F."/>
            <person name="Oliveira U."/>
            <person name="Santos F.R."/>
            <person name="Vidigal T.H.D.A."/>
            <person name="Brescovit A.D."/>
            <person name="Santos A.J."/>
        </authorList>
    </citation>
    <scope>NUCLEOTIDE SEQUENCE</scope>
    <source>
        <tissue evidence="1">Shoot tissue taken approximately 20 cm above the soil surface</tissue>
    </source>
</reference>
<protein>
    <submittedName>
        <fullName evidence="1">Uncharacterized protein</fullName>
    </submittedName>
</protein>
<dbReference type="AlphaFoldDB" id="A0A0A9B4C6"/>
<reference evidence="1" key="2">
    <citation type="journal article" date="2015" name="Data Brief">
        <title>Shoot transcriptome of the giant reed, Arundo donax.</title>
        <authorList>
            <person name="Barrero R.A."/>
            <person name="Guerrero F.D."/>
            <person name="Moolhuijzen P."/>
            <person name="Goolsby J.A."/>
            <person name="Tidwell J."/>
            <person name="Bellgard S.E."/>
            <person name="Bellgard M.I."/>
        </authorList>
    </citation>
    <scope>NUCLEOTIDE SEQUENCE</scope>
    <source>
        <tissue evidence="1">Shoot tissue taken approximately 20 cm above the soil surface</tissue>
    </source>
</reference>
<sequence>MFELAHLGEVVDLSGIHETTTLVTLVVLYCK</sequence>
<organism evidence="1">
    <name type="scientific">Arundo donax</name>
    <name type="common">Giant reed</name>
    <name type="synonym">Donax arundinaceus</name>
    <dbReference type="NCBI Taxonomy" id="35708"/>
    <lineage>
        <taxon>Eukaryota</taxon>
        <taxon>Viridiplantae</taxon>
        <taxon>Streptophyta</taxon>
        <taxon>Embryophyta</taxon>
        <taxon>Tracheophyta</taxon>
        <taxon>Spermatophyta</taxon>
        <taxon>Magnoliopsida</taxon>
        <taxon>Liliopsida</taxon>
        <taxon>Poales</taxon>
        <taxon>Poaceae</taxon>
        <taxon>PACMAD clade</taxon>
        <taxon>Arundinoideae</taxon>
        <taxon>Arundineae</taxon>
        <taxon>Arundo</taxon>
    </lineage>
</organism>